<evidence type="ECO:0000313" key="2">
    <source>
        <dbReference type="EMBL" id="ANA08032.1"/>
    </source>
</evidence>
<proteinExistence type="predicted"/>
<feature type="transmembrane region" description="Helical" evidence="1">
    <location>
        <begin position="81"/>
        <end position="101"/>
    </location>
</feature>
<feature type="transmembrane region" description="Helical" evidence="1">
    <location>
        <begin position="42"/>
        <end position="61"/>
    </location>
</feature>
<feature type="transmembrane region" description="Helical" evidence="1">
    <location>
        <begin position="17"/>
        <end position="35"/>
    </location>
</feature>
<reference evidence="2" key="1">
    <citation type="submission" date="2015-07" db="EMBL/GenBank/DDBJ databases">
        <title>Exploring the genomic information of specific uncultured soil bacteria through a new metagenomic library-based strategy.</title>
        <authorList>
            <person name="Liu Y."/>
            <person name="Zhang R."/>
        </authorList>
    </citation>
    <scope>NUCLEOTIDE SEQUENCE</scope>
</reference>
<feature type="transmembrane region" description="Helical" evidence="1">
    <location>
        <begin position="108"/>
        <end position="128"/>
    </location>
</feature>
<name>A0A166H2J6_9BACT</name>
<keyword evidence="1" id="KW-0812">Transmembrane</keyword>
<evidence type="ECO:0000256" key="1">
    <source>
        <dbReference type="SAM" id="Phobius"/>
    </source>
</evidence>
<keyword evidence="1" id="KW-1133">Transmembrane helix</keyword>
<sequence>MSKPRTAGGTMFETGDVIINGAIAAILAGAVNLAFPWSRQRLRFLVVGVATFLGFIAWNLVISHANATGLDVDSQFLDLSWQDVGSGVLAFAASTLSLGIVEREEPALRCTIAAGVAGVAAMTFDIFVL</sequence>
<dbReference type="EMBL" id="KT342856">
    <property type="protein sequence ID" value="ANA08032.1"/>
    <property type="molecule type" value="Genomic_DNA"/>
</dbReference>
<protein>
    <submittedName>
        <fullName evidence="2">Uncharacterized protein</fullName>
    </submittedName>
</protein>
<gene>
    <name evidence="2" type="ORF">5G4_003</name>
</gene>
<keyword evidence="1" id="KW-0472">Membrane</keyword>
<organism evidence="2">
    <name type="scientific">uncultured bacterium 5G4</name>
    <dbReference type="NCBI Taxonomy" id="1701326"/>
    <lineage>
        <taxon>Bacteria</taxon>
        <taxon>environmental samples</taxon>
    </lineage>
</organism>
<accession>A0A166H2J6</accession>
<dbReference type="AlphaFoldDB" id="A0A166H2J6"/>